<evidence type="ECO:0000313" key="10">
    <source>
        <dbReference type="EMBL" id="ABE29711.1"/>
    </source>
</evidence>
<dbReference type="InterPro" id="IPR023408">
    <property type="entry name" value="MscS_beta-dom_sf"/>
</dbReference>
<comment type="subcellular location">
    <subcellularLocation>
        <location evidence="7">Cell inner membrane</location>
        <topology evidence="7">Multi-pass membrane protein</topology>
    </subcellularLocation>
    <subcellularLocation>
        <location evidence="1">Cell membrane</location>
        <topology evidence="1">Multi-pass membrane protein</topology>
    </subcellularLocation>
</comment>
<feature type="transmembrane region" description="Helical" evidence="7">
    <location>
        <begin position="124"/>
        <end position="147"/>
    </location>
</feature>
<dbReference type="KEGG" id="bxe:Bxe_A3271"/>
<feature type="transmembrane region" description="Helical" evidence="7">
    <location>
        <begin position="97"/>
        <end position="118"/>
    </location>
</feature>
<protein>
    <recommendedName>
        <fullName evidence="7">Small-conductance mechanosensitive channel</fullName>
    </recommendedName>
</protein>
<evidence type="ECO:0000256" key="7">
    <source>
        <dbReference type="RuleBase" id="RU369025"/>
    </source>
</evidence>
<evidence type="ECO:0000259" key="8">
    <source>
        <dbReference type="Pfam" id="PF00924"/>
    </source>
</evidence>
<comment type="subunit">
    <text evidence="7">Homoheptamer.</text>
</comment>
<name>Q142M8_PARXL</name>
<feature type="transmembrane region" description="Helical" evidence="7">
    <location>
        <begin position="60"/>
        <end position="76"/>
    </location>
</feature>
<keyword evidence="11" id="KW-1185">Reference proteome</keyword>
<dbReference type="InterPro" id="IPR011066">
    <property type="entry name" value="MscS_channel_C_sf"/>
</dbReference>
<dbReference type="SUPFAM" id="SSF82689">
    <property type="entry name" value="Mechanosensitive channel protein MscS (YggB), C-terminal domain"/>
    <property type="match status" value="1"/>
</dbReference>
<organism evidence="10 11">
    <name type="scientific">Paraburkholderia xenovorans (strain LB400)</name>
    <dbReference type="NCBI Taxonomy" id="266265"/>
    <lineage>
        <taxon>Bacteria</taxon>
        <taxon>Pseudomonadati</taxon>
        <taxon>Pseudomonadota</taxon>
        <taxon>Betaproteobacteria</taxon>
        <taxon>Burkholderiales</taxon>
        <taxon>Burkholderiaceae</taxon>
        <taxon>Paraburkholderia</taxon>
    </lineage>
</organism>
<keyword evidence="4 7" id="KW-0812">Transmembrane</keyword>
<dbReference type="Pfam" id="PF00924">
    <property type="entry name" value="MS_channel_2nd"/>
    <property type="match status" value="1"/>
</dbReference>
<dbReference type="STRING" id="266265.Bxe_A3271"/>
<evidence type="ECO:0000256" key="1">
    <source>
        <dbReference type="ARBA" id="ARBA00004651"/>
    </source>
</evidence>
<accession>Q142M8</accession>
<evidence type="ECO:0000259" key="9">
    <source>
        <dbReference type="Pfam" id="PF21088"/>
    </source>
</evidence>
<comment type="function">
    <text evidence="7">Mechanosensitive channel that participates in the regulation of osmotic pressure changes within the cell, opening in response to stretch forces in the membrane lipid bilayer, without the need for other proteins. Contributes to normal resistance to hypoosmotic shock. Forms an ion channel of 1.0 nanosiemens conductance with a slight preference for anions.</text>
</comment>
<dbReference type="GO" id="GO:0008381">
    <property type="term" value="F:mechanosensitive monoatomic ion channel activity"/>
    <property type="evidence" value="ECO:0007669"/>
    <property type="project" value="InterPro"/>
</dbReference>
<dbReference type="InterPro" id="IPR011014">
    <property type="entry name" value="MscS_channel_TM-2"/>
</dbReference>
<dbReference type="EMBL" id="CP000270">
    <property type="protein sequence ID" value="ABE29711.1"/>
    <property type="molecule type" value="Genomic_DNA"/>
</dbReference>
<evidence type="ECO:0000256" key="6">
    <source>
        <dbReference type="ARBA" id="ARBA00023136"/>
    </source>
</evidence>
<dbReference type="SUPFAM" id="SSF50182">
    <property type="entry name" value="Sm-like ribonucleoproteins"/>
    <property type="match status" value="1"/>
</dbReference>
<dbReference type="SUPFAM" id="SSF82861">
    <property type="entry name" value="Mechanosensitive channel protein MscS (YggB), transmembrane region"/>
    <property type="match status" value="1"/>
</dbReference>
<evidence type="ECO:0000256" key="2">
    <source>
        <dbReference type="ARBA" id="ARBA00008017"/>
    </source>
</evidence>
<dbReference type="InterPro" id="IPR008910">
    <property type="entry name" value="MSC_TM_helix"/>
</dbReference>
<dbReference type="PANTHER" id="PTHR30221:SF1">
    <property type="entry name" value="SMALL-CONDUCTANCE MECHANOSENSITIVE CHANNEL"/>
    <property type="match status" value="1"/>
</dbReference>
<dbReference type="eggNOG" id="COG0668">
    <property type="taxonomic scope" value="Bacteria"/>
</dbReference>
<dbReference type="InterPro" id="IPR010920">
    <property type="entry name" value="LSM_dom_sf"/>
</dbReference>
<dbReference type="Gene3D" id="3.30.70.100">
    <property type="match status" value="1"/>
</dbReference>
<keyword evidence="3" id="KW-1003">Cell membrane</keyword>
<dbReference type="InterPro" id="IPR049142">
    <property type="entry name" value="MS_channel_1st"/>
</dbReference>
<dbReference type="Pfam" id="PF05552">
    <property type="entry name" value="MS_channel_1st_1"/>
    <property type="match status" value="1"/>
</dbReference>
<sequence length="306" mass="32239">MLQQAVCLATWARKGQERAGTHPASLHHDTATERRLKMNDLLARLFHFQPSLLVTLTHDALHIVLAVLILVVGWWLSNRVGTMFARTLARTHADPTLAPMLAAMSTWAVRVLVVIAALGEVGIATASVLAVLGAAGLAIGLALQGTLQNIAAGMMLLMLRPFRVGDVIEGSGAAAGIVREVGLFTTRIERGDGNAVFVPNSQIWSNPVINYSSGGTQRIEVEVGLAQRKDVDAAIGELKKLVADEPRVLSGATLAPIVTVADYPDDGGATLRIAAWVRTPDASLASGDLHEHAQAALEQAGCPVAA</sequence>
<comment type="similarity">
    <text evidence="2 7">Belongs to the MscS (TC 1.A.23) family.</text>
</comment>
<dbReference type="Proteomes" id="UP000001817">
    <property type="component" value="Chromosome 1"/>
</dbReference>
<dbReference type="AlphaFoldDB" id="Q142M8"/>
<dbReference type="Pfam" id="PF21088">
    <property type="entry name" value="MS_channel_1st"/>
    <property type="match status" value="1"/>
</dbReference>
<reference evidence="10 11" key="1">
    <citation type="journal article" date="2006" name="Proc. Natl. Acad. Sci. U.S.A.">
        <title>Burkholderia xenovorans LB400 harbors a multi-replicon, 9.73-Mbp genome shaped for versatility.</title>
        <authorList>
            <person name="Chain P.S."/>
            <person name="Denef V.J."/>
            <person name="Konstantinidis K.T."/>
            <person name="Vergez L.M."/>
            <person name="Agullo L."/>
            <person name="Reyes V.L."/>
            <person name="Hauser L."/>
            <person name="Cordova M."/>
            <person name="Gomez L."/>
            <person name="Gonzalez M."/>
            <person name="Land M."/>
            <person name="Lao V."/>
            <person name="Larimer F."/>
            <person name="LiPuma J.J."/>
            <person name="Mahenthiralingam E."/>
            <person name="Malfatti S.A."/>
            <person name="Marx C.J."/>
            <person name="Parnell J.J."/>
            <person name="Ramette A."/>
            <person name="Richardson P."/>
            <person name="Seeger M."/>
            <person name="Smith D."/>
            <person name="Spilker T."/>
            <person name="Sul W.J."/>
            <person name="Tsoi T.V."/>
            <person name="Ulrich L.E."/>
            <person name="Zhulin I.B."/>
            <person name="Tiedje J.M."/>
        </authorList>
    </citation>
    <scope>NUCLEOTIDE SEQUENCE [LARGE SCALE GENOMIC DNA]</scope>
    <source>
        <strain evidence="10 11">LB400</strain>
    </source>
</reference>
<proteinExistence type="inferred from homology"/>
<evidence type="ECO:0000256" key="4">
    <source>
        <dbReference type="ARBA" id="ARBA00022692"/>
    </source>
</evidence>
<keyword evidence="5 7" id="KW-1133">Transmembrane helix</keyword>
<dbReference type="Gene3D" id="2.30.30.60">
    <property type="match status" value="1"/>
</dbReference>
<dbReference type="PANTHER" id="PTHR30221">
    <property type="entry name" value="SMALL-CONDUCTANCE MECHANOSENSITIVE CHANNEL"/>
    <property type="match status" value="1"/>
</dbReference>
<evidence type="ECO:0000256" key="5">
    <source>
        <dbReference type="ARBA" id="ARBA00022989"/>
    </source>
</evidence>
<keyword evidence="6 7" id="KW-0472">Membrane</keyword>
<evidence type="ECO:0000313" key="11">
    <source>
        <dbReference type="Proteomes" id="UP000001817"/>
    </source>
</evidence>
<keyword evidence="7" id="KW-0407">Ion channel</keyword>
<dbReference type="InterPro" id="IPR045275">
    <property type="entry name" value="MscS_archaea/bacteria_type"/>
</dbReference>
<feature type="domain" description="Mechanosensitive ion channel transmembrane helices 2/3" evidence="9">
    <location>
        <begin position="111"/>
        <end position="144"/>
    </location>
</feature>
<comment type="caution">
    <text evidence="7">Lacks conserved residue(s) required for the propagation of feature annotation.</text>
</comment>
<keyword evidence="7" id="KW-0406">Ion transport</keyword>
<keyword evidence="7" id="KW-0813">Transport</keyword>
<dbReference type="GO" id="GO:0005886">
    <property type="term" value="C:plasma membrane"/>
    <property type="evidence" value="ECO:0007669"/>
    <property type="project" value="UniProtKB-SubCell"/>
</dbReference>
<dbReference type="InterPro" id="IPR006685">
    <property type="entry name" value="MscS_channel_2nd"/>
</dbReference>
<dbReference type="Gene3D" id="1.10.287.1260">
    <property type="match status" value="1"/>
</dbReference>
<feature type="domain" description="Mechanosensitive ion channel MscS" evidence="8">
    <location>
        <begin position="146"/>
        <end position="212"/>
    </location>
</feature>
<gene>
    <name evidence="10" type="ORF">Bxe_A3271</name>
</gene>
<keyword evidence="7" id="KW-0997">Cell inner membrane</keyword>
<evidence type="ECO:0000256" key="3">
    <source>
        <dbReference type="ARBA" id="ARBA00022475"/>
    </source>
</evidence>